<feature type="compositionally biased region" description="Basic and acidic residues" evidence="4">
    <location>
        <begin position="1027"/>
        <end position="1043"/>
    </location>
</feature>
<feature type="region of interest" description="Disordered" evidence="4">
    <location>
        <begin position="803"/>
        <end position="822"/>
    </location>
</feature>
<feature type="compositionally biased region" description="Low complexity" evidence="4">
    <location>
        <begin position="631"/>
        <end position="649"/>
    </location>
</feature>
<feature type="domain" description="Rho-GAP" evidence="6">
    <location>
        <begin position="326"/>
        <end position="519"/>
    </location>
</feature>
<feature type="domain" description="SH3" evidence="5">
    <location>
        <begin position="197"/>
        <end position="259"/>
    </location>
</feature>
<dbReference type="InterPro" id="IPR000198">
    <property type="entry name" value="RhoGAP_dom"/>
</dbReference>
<feature type="region of interest" description="Disordered" evidence="4">
    <location>
        <begin position="1290"/>
        <end position="1328"/>
    </location>
</feature>
<dbReference type="PROSITE" id="PS50002">
    <property type="entry name" value="SH3"/>
    <property type="match status" value="1"/>
</dbReference>
<dbReference type="SMART" id="SM00326">
    <property type="entry name" value="SH3"/>
    <property type="match status" value="1"/>
</dbReference>
<dbReference type="InterPro" id="IPR008936">
    <property type="entry name" value="Rho_GTPase_activation_prot"/>
</dbReference>
<keyword evidence="2" id="KW-0343">GTPase activation</keyword>
<organism evidence="7 8">
    <name type="scientific">Ceratosolen solmsi marchali</name>
    <dbReference type="NCBI Taxonomy" id="326594"/>
    <lineage>
        <taxon>Eukaryota</taxon>
        <taxon>Metazoa</taxon>
        <taxon>Ecdysozoa</taxon>
        <taxon>Arthropoda</taxon>
        <taxon>Hexapoda</taxon>
        <taxon>Insecta</taxon>
        <taxon>Pterygota</taxon>
        <taxon>Neoptera</taxon>
        <taxon>Endopterygota</taxon>
        <taxon>Hymenoptera</taxon>
        <taxon>Apocrita</taxon>
        <taxon>Proctotrupomorpha</taxon>
        <taxon>Chalcidoidea</taxon>
        <taxon>Agaonidae</taxon>
        <taxon>Agaoninae</taxon>
        <taxon>Ceratosolen</taxon>
    </lineage>
</organism>
<feature type="region of interest" description="Disordered" evidence="4">
    <location>
        <begin position="672"/>
        <end position="695"/>
    </location>
</feature>
<dbReference type="SUPFAM" id="SSF48350">
    <property type="entry name" value="GTPase activation domain, GAP"/>
    <property type="match status" value="1"/>
</dbReference>
<dbReference type="PANTHER" id="PTHR15729">
    <property type="entry name" value="CDC42 GTPASE-ACTIVATING PROTEIN"/>
    <property type="match status" value="1"/>
</dbReference>
<dbReference type="SMART" id="SM00324">
    <property type="entry name" value="RhoGAP"/>
    <property type="match status" value="1"/>
</dbReference>
<feature type="compositionally biased region" description="Polar residues" evidence="4">
    <location>
        <begin position="811"/>
        <end position="822"/>
    </location>
</feature>
<sequence>MKRLHRMPGASLDRARACKLTELEPRTVKGSEGCNSGGGSGGSRASGRGELGPNEMGSVARFPKLDECAHFHYEHVELGQLEVSMAETGEPDSFTVRVTSGDACWTLQRSREELLMLDRQLHRCIFDREFSMLPDLEEEHVEAAAETLERLRAYLRRFSELSHEGLNCGPVLNWLQLDNRGRRILVPEADSCPINTPAVAAAYAVRPYRAQAQDELSFQIGDMISVIDMPPAGESSWWRGKLGFAVGFFPAECVAVFGDKLPRRLALATSGQQPHERLQPGRLQPVKPVLRKHGKLIAFFRSFILNRPSRRRLKQSGILRERVFGCDLGEHLLNSGREVPCVLSCCAEFIERHGLVDGIYRLSGVASNIQRLRHAFDEDRPPTLQTDGGIRQDIHSVASLLKMYFRELPNPLCTYQLYAAFVGAVRPAGEAERLRRMREAVRELPPPHYRTLEYLVRHLERVAARGDETGMTARNLAIVWAPNLLRSKELELAGVAALQGVGVQAVVTEFLIRYAELVFAAAGQRPKSLAVAAGSKRLLSLEEARNRSLPAEPALLEVGAGSAGLPARYHTIIELPPGGQPRRRGAGGGATGGSKRSPSLNWRALFGGRQAAKAHVVPEPRLRPVKSADSLEGLPEDGLGPLPMGPTGTRSCGHSRSVSHDSYFEQLGEQSTELPGLEGPVPGLPGAAGSRRKRSRLEERLQCEAELRFIDSQSPDQVMLSADVHEMESPSPLPTPGYLPLLSEGSTPITPTKGSAPLEPLDQEMRPCERLLGGTSIVEFHRLDCIPSRLHREEPARKIGTVVESPRGQPTDANNSNLSSSQSMTDLDSLMTYEQSYQYSSNSNFIPLDPREKVTSFSSGQAPNYVNDLRNANKWLMTDLPSDTISPSNGADESQLHRIAITKNTQMLAVEECSSGSSTPKSCQESMCYSVSDGTYNCEGNAQSTNSNFDSPCEDSGSNVTQNRNSDQVDQTEMLVSMKASILLPKRDLITNKSSCDTSVCQMALNVKNLSNYQNDPIASWNPLLDKSNRRENNQNEMDKSIDTPDQSNRFLNEVKYDNAQAIPLALERQEKAAERSNCDESKESQKSRSESFRQTTNRSSVCTTHTEYNTKSISQQQSSSPSSPQRTRIQDDVDVVIPSESAAVEPEEMAHVPDMLSVNITLDTPCTVSTSSTTSLVRDSIIHKDTATILQELALQRLSGGDRVEPISTRRRYDSDLVRDRRSFDSEIGREIVREHKMKQELENARGKFDDAPAAHLPPCLRARHARATRAALSRSLDEAKFNKMTNSAVGMGDQQPQIKPETPQQHSSTPNVGSKSSSQTGASAERSIQSLNKNLGLDLDDPRCRERIEKYKEERRTFLRDKYRSESFRATGSSSTASESANSKEDGEQALLARLKQRASRPSLL</sequence>
<dbReference type="PROSITE" id="PS50238">
    <property type="entry name" value="RHOGAP"/>
    <property type="match status" value="1"/>
</dbReference>
<dbReference type="RefSeq" id="XP_011499062.1">
    <property type="nucleotide sequence ID" value="XM_011500760.1"/>
</dbReference>
<feature type="region of interest" description="Disordered" evidence="4">
    <location>
        <begin position="1071"/>
        <end position="1132"/>
    </location>
</feature>
<evidence type="ECO:0000256" key="1">
    <source>
        <dbReference type="ARBA" id="ARBA00022443"/>
    </source>
</evidence>
<dbReference type="GeneID" id="105363145"/>
<dbReference type="Pfam" id="PF14604">
    <property type="entry name" value="SH3_9"/>
    <property type="match status" value="1"/>
</dbReference>
<evidence type="ECO:0000313" key="8">
    <source>
        <dbReference type="RefSeq" id="XP_011499062.1"/>
    </source>
</evidence>
<feature type="region of interest" description="Disordered" evidence="4">
    <location>
        <begin position="573"/>
        <end position="599"/>
    </location>
</feature>
<name>A0AAJ6YJ82_9HYME</name>
<gene>
    <name evidence="8" type="primary">LOC105363145</name>
</gene>
<evidence type="ECO:0000256" key="2">
    <source>
        <dbReference type="ARBA" id="ARBA00022468"/>
    </source>
</evidence>
<dbReference type="Pfam" id="PF00620">
    <property type="entry name" value="RhoGAP"/>
    <property type="match status" value="1"/>
</dbReference>
<keyword evidence="7" id="KW-1185">Reference proteome</keyword>
<dbReference type="FunFam" id="1.10.555.10:FF:000002">
    <property type="entry name" value="rho GTPase-activating protein 32 isoform X1"/>
    <property type="match status" value="1"/>
</dbReference>
<dbReference type="Proteomes" id="UP000695007">
    <property type="component" value="Unplaced"/>
</dbReference>
<feature type="region of interest" description="Disordered" evidence="4">
    <location>
        <begin position="629"/>
        <end position="657"/>
    </location>
</feature>
<feature type="compositionally biased region" description="Polar residues" evidence="4">
    <location>
        <begin position="1096"/>
        <end position="1112"/>
    </location>
</feature>
<evidence type="ECO:0000256" key="4">
    <source>
        <dbReference type="SAM" id="MobiDB-lite"/>
    </source>
</evidence>
<feature type="region of interest" description="Disordered" evidence="4">
    <location>
        <begin position="946"/>
        <end position="966"/>
    </location>
</feature>
<proteinExistence type="predicted"/>
<dbReference type="PANTHER" id="PTHR15729:SF10">
    <property type="entry name" value="GTPASE-ACTIVATING PROTEIN CDGAPR"/>
    <property type="match status" value="1"/>
</dbReference>
<feature type="compositionally biased region" description="Low complexity" evidence="4">
    <location>
        <begin position="673"/>
        <end position="689"/>
    </location>
</feature>
<dbReference type="Gene3D" id="2.30.30.40">
    <property type="entry name" value="SH3 Domains"/>
    <property type="match status" value="1"/>
</dbReference>
<dbReference type="InterPro" id="IPR051576">
    <property type="entry name" value="PX-Rho_GAP"/>
</dbReference>
<feature type="compositionally biased region" description="Basic and acidic residues" evidence="4">
    <location>
        <begin position="1352"/>
        <end position="1369"/>
    </location>
</feature>
<feature type="region of interest" description="Disordered" evidence="4">
    <location>
        <begin position="1352"/>
        <end position="1407"/>
    </location>
</feature>
<dbReference type="InterPro" id="IPR036028">
    <property type="entry name" value="SH3-like_dom_sf"/>
</dbReference>
<dbReference type="CDD" id="cd11835">
    <property type="entry name" value="SH3_ARHGAP32_33"/>
    <property type="match status" value="1"/>
</dbReference>
<dbReference type="Gene3D" id="1.10.555.10">
    <property type="entry name" value="Rho GTPase activation protein"/>
    <property type="match status" value="1"/>
</dbReference>
<dbReference type="GO" id="GO:0007264">
    <property type="term" value="P:small GTPase-mediated signal transduction"/>
    <property type="evidence" value="ECO:0007669"/>
    <property type="project" value="TreeGrafter"/>
</dbReference>
<evidence type="ECO:0000313" key="7">
    <source>
        <dbReference type="Proteomes" id="UP000695007"/>
    </source>
</evidence>
<feature type="region of interest" description="Disordered" evidence="4">
    <location>
        <begin position="28"/>
        <end position="55"/>
    </location>
</feature>
<evidence type="ECO:0000259" key="5">
    <source>
        <dbReference type="PROSITE" id="PS50002"/>
    </source>
</evidence>
<accession>A0AAJ6YJ82</accession>
<protein>
    <submittedName>
        <fullName evidence="8">GTPase-activating protein CdGAPr-like isoform X2</fullName>
    </submittedName>
</protein>
<evidence type="ECO:0000259" key="6">
    <source>
        <dbReference type="PROSITE" id="PS50238"/>
    </source>
</evidence>
<feature type="compositionally biased region" description="Basic and acidic residues" evidence="4">
    <location>
        <begin position="1071"/>
        <end position="1092"/>
    </location>
</feature>
<feature type="compositionally biased region" description="Low complexity" evidence="4">
    <location>
        <begin position="1372"/>
        <end position="1383"/>
    </location>
</feature>
<feature type="region of interest" description="Disordered" evidence="4">
    <location>
        <begin position="1016"/>
        <end position="1048"/>
    </location>
</feature>
<dbReference type="GO" id="GO:0005096">
    <property type="term" value="F:GTPase activator activity"/>
    <property type="evidence" value="ECO:0007669"/>
    <property type="project" value="UniProtKB-KW"/>
</dbReference>
<dbReference type="SUPFAM" id="SSF50044">
    <property type="entry name" value="SH3-domain"/>
    <property type="match status" value="1"/>
</dbReference>
<keyword evidence="1 3" id="KW-0728">SH3 domain</keyword>
<reference evidence="8" key="1">
    <citation type="submission" date="2025-08" db="UniProtKB">
        <authorList>
            <consortium name="RefSeq"/>
        </authorList>
    </citation>
    <scope>IDENTIFICATION</scope>
</reference>
<dbReference type="InterPro" id="IPR001452">
    <property type="entry name" value="SH3_domain"/>
</dbReference>
<feature type="compositionally biased region" description="Gly residues" evidence="4">
    <location>
        <begin position="35"/>
        <end position="44"/>
    </location>
</feature>
<feature type="compositionally biased region" description="Low complexity" evidence="4">
    <location>
        <begin position="1113"/>
        <end position="1128"/>
    </location>
</feature>
<evidence type="ECO:0000256" key="3">
    <source>
        <dbReference type="PROSITE-ProRule" id="PRU00192"/>
    </source>
</evidence>